<evidence type="ECO:0008006" key="4">
    <source>
        <dbReference type="Google" id="ProtNLM"/>
    </source>
</evidence>
<evidence type="ECO:0000313" key="2">
    <source>
        <dbReference type="Proteomes" id="UP000813463"/>
    </source>
</evidence>
<name>A0ABM3QHM1_SPIOL</name>
<protein>
    <recommendedName>
        <fullName evidence="4">Defensin-like protein</fullName>
    </recommendedName>
</protein>
<accession>A0ABM3QHM1</accession>
<evidence type="ECO:0000256" key="1">
    <source>
        <dbReference type="SAM" id="SignalP"/>
    </source>
</evidence>
<gene>
    <name evidence="3" type="primary">LOC130459485</name>
</gene>
<dbReference type="GeneID" id="130459485"/>
<feature type="signal peptide" evidence="1">
    <location>
        <begin position="1"/>
        <end position="25"/>
    </location>
</feature>
<organism evidence="2 3">
    <name type="scientific">Spinacia oleracea</name>
    <name type="common">Spinach</name>
    <dbReference type="NCBI Taxonomy" id="3562"/>
    <lineage>
        <taxon>Eukaryota</taxon>
        <taxon>Viridiplantae</taxon>
        <taxon>Streptophyta</taxon>
        <taxon>Embryophyta</taxon>
        <taxon>Tracheophyta</taxon>
        <taxon>Spermatophyta</taxon>
        <taxon>Magnoliopsida</taxon>
        <taxon>eudicotyledons</taxon>
        <taxon>Gunneridae</taxon>
        <taxon>Pentapetalae</taxon>
        <taxon>Caryophyllales</taxon>
        <taxon>Chenopodiaceae</taxon>
        <taxon>Chenopodioideae</taxon>
        <taxon>Anserineae</taxon>
        <taxon>Spinacia</taxon>
    </lineage>
</organism>
<reference evidence="2" key="1">
    <citation type="journal article" date="2021" name="Nat. Commun.">
        <title>Genomic analyses provide insights into spinach domestication and the genetic basis of agronomic traits.</title>
        <authorList>
            <person name="Cai X."/>
            <person name="Sun X."/>
            <person name="Xu C."/>
            <person name="Sun H."/>
            <person name="Wang X."/>
            <person name="Ge C."/>
            <person name="Zhang Z."/>
            <person name="Wang Q."/>
            <person name="Fei Z."/>
            <person name="Jiao C."/>
            <person name="Wang Q."/>
        </authorList>
    </citation>
    <scope>NUCLEOTIDE SEQUENCE [LARGE SCALE GENOMIC DNA]</scope>
    <source>
        <strain evidence="2">cv. Varoflay</strain>
    </source>
</reference>
<keyword evidence="2" id="KW-1185">Reference proteome</keyword>
<sequence length="103" mass="11012">MKRSATLPLVLTLLVLVSFCSTTLGQSYADFLPLWEPLLSEEAYDATTPSQAPIGNDGEGEPPCLVTAGICDDDKCNDDCQKDYGQDGGCMVVPDRNICCCGM</sequence>
<evidence type="ECO:0000313" key="3">
    <source>
        <dbReference type="RefSeq" id="XP_056682855.1"/>
    </source>
</evidence>
<feature type="chain" id="PRO_5046177652" description="Defensin-like protein" evidence="1">
    <location>
        <begin position="26"/>
        <end position="103"/>
    </location>
</feature>
<dbReference type="Proteomes" id="UP000813463">
    <property type="component" value="Chromosome 4"/>
</dbReference>
<keyword evidence="1" id="KW-0732">Signal</keyword>
<proteinExistence type="predicted"/>
<reference evidence="3" key="2">
    <citation type="submission" date="2025-08" db="UniProtKB">
        <authorList>
            <consortium name="RefSeq"/>
        </authorList>
    </citation>
    <scope>IDENTIFICATION</scope>
    <source>
        <tissue evidence="3">Leaf</tissue>
    </source>
</reference>
<dbReference type="RefSeq" id="XP_056682855.1">
    <property type="nucleotide sequence ID" value="XM_056826877.1"/>
</dbReference>